<comment type="caution">
    <text evidence="4">The sequence shown here is derived from an EMBL/GenBank/DDBJ whole genome shotgun (WGS) entry which is preliminary data.</text>
</comment>
<reference evidence="4 5" key="1">
    <citation type="submission" date="2024-11" db="EMBL/GenBank/DDBJ databases">
        <title>Chromosome-level genome assembly of Eucalyptus globulus Labill. provides insights into its genome evolution.</title>
        <authorList>
            <person name="Li X."/>
        </authorList>
    </citation>
    <scope>NUCLEOTIDE SEQUENCE [LARGE SCALE GENOMIC DNA]</scope>
    <source>
        <strain evidence="4">CL2024</strain>
        <tissue evidence="4">Fresh tender leaves</tissue>
    </source>
</reference>
<gene>
    <name evidence="4" type="ORF">ACJRO7_025343</name>
</gene>
<feature type="compositionally biased region" description="Polar residues" evidence="3">
    <location>
        <begin position="177"/>
        <end position="186"/>
    </location>
</feature>
<evidence type="ECO:0000313" key="5">
    <source>
        <dbReference type="Proteomes" id="UP001634007"/>
    </source>
</evidence>
<proteinExistence type="predicted"/>
<evidence type="ECO:0000313" key="4">
    <source>
        <dbReference type="EMBL" id="KAL3736372.1"/>
    </source>
</evidence>
<keyword evidence="1" id="KW-0479">Metal-binding</keyword>
<evidence type="ECO:0000256" key="2">
    <source>
        <dbReference type="SAM" id="Coils"/>
    </source>
</evidence>
<dbReference type="PANTHER" id="PTHR45811:SF50">
    <property type="entry name" value="HEAVY METAL-ASSOCIATED ISOPRENYLATED PLANT PROTEIN 12-RELATED"/>
    <property type="match status" value="1"/>
</dbReference>
<evidence type="ECO:0000256" key="3">
    <source>
        <dbReference type="SAM" id="MobiDB-lite"/>
    </source>
</evidence>
<dbReference type="InterPro" id="IPR051863">
    <property type="entry name" value="HIPP"/>
</dbReference>
<feature type="coiled-coil region" evidence="2">
    <location>
        <begin position="280"/>
        <end position="307"/>
    </location>
</feature>
<sequence>MVFAMRSWSASTDSDTESVGKKLMLELKLKVKSRPSEKIKRKAMKVLAMSHLGVDTICFDGKEGTFTLVGHINPVEVVFELRKICVIYLVSVAILTAQNDTFPTTERITELILIKDTDRERKRSLGILISEEQPEQSKKPQEDQPPPQQADSSISQVDASPPSRPLPPLSGPLASEAQPSSSTVSRPSHGKSDQMQAAPHHAPLSSPVFQTESLTAVPAHSSISGGACLPKDMKNMEDEGLEGHDQLYDSAVHHLLSSIDGIGELKRHYDLRAGEQASRLKEADDTAIMLRKQVEELEAKVSEASITERRLMDMICISEDRHDRTKMELALMREKLDEGNHQIEYLEGVISRYQSRIVAAEIEEEKVEERRSRASVEGDSMRALVRALRCLSEPCGSKEYLH</sequence>
<keyword evidence="2" id="KW-0175">Coiled coil</keyword>
<feature type="region of interest" description="Disordered" evidence="3">
    <location>
        <begin position="127"/>
        <end position="203"/>
    </location>
</feature>
<dbReference type="GO" id="GO:0046872">
    <property type="term" value="F:metal ion binding"/>
    <property type="evidence" value="ECO:0007669"/>
    <property type="project" value="UniProtKB-KW"/>
</dbReference>
<dbReference type="EMBL" id="JBJKBG010000006">
    <property type="protein sequence ID" value="KAL3736372.1"/>
    <property type="molecule type" value="Genomic_DNA"/>
</dbReference>
<accession>A0ABD3KFA9</accession>
<protein>
    <submittedName>
        <fullName evidence="4">Uncharacterized protein</fullName>
    </submittedName>
</protein>
<evidence type="ECO:0000256" key="1">
    <source>
        <dbReference type="ARBA" id="ARBA00022723"/>
    </source>
</evidence>
<dbReference type="AlphaFoldDB" id="A0ABD3KFA9"/>
<keyword evidence="5" id="KW-1185">Reference proteome</keyword>
<organism evidence="4 5">
    <name type="scientific">Eucalyptus globulus</name>
    <name type="common">Tasmanian blue gum</name>
    <dbReference type="NCBI Taxonomy" id="34317"/>
    <lineage>
        <taxon>Eukaryota</taxon>
        <taxon>Viridiplantae</taxon>
        <taxon>Streptophyta</taxon>
        <taxon>Embryophyta</taxon>
        <taxon>Tracheophyta</taxon>
        <taxon>Spermatophyta</taxon>
        <taxon>Magnoliopsida</taxon>
        <taxon>eudicotyledons</taxon>
        <taxon>Gunneridae</taxon>
        <taxon>Pentapetalae</taxon>
        <taxon>rosids</taxon>
        <taxon>malvids</taxon>
        <taxon>Myrtales</taxon>
        <taxon>Myrtaceae</taxon>
        <taxon>Myrtoideae</taxon>
        <taxon>Eucalypteae</taxon>
        <taxon>Eucalyptus</taxon>
    </lineage>
</organism>
<name>A0ABD3KFA9_EUCGL</name>
<dbReference type="Proteomes" id="UP001634007">
    <property type="component" value="Unassembled WGS sequence"/>
</dbReference>
<dbReference type="Gene3D" id="3.30.70.100">
    <property type="match status" value="1"/>
</dbReference>
<dbReference type="PANTHER" id="PTHR45811">
    <property type="entry name" value="COPPER TRANSPORT PROTEIN FAMILY-RELATED"/>
    <property type="match status" value="1"/>
</dbReference>